<dbReference type="PANTHER" id="PTHR48111">
    <property type="entry name" value="REGULATOR OF RPOS"/>
    <property type="match status" value="1"/>
</dbReference>
<dbReference type="InterPro" id="IPR036388">
    <property type="entry name" value="WH-like_DNA-bd_sf"/>
</dbReference>
<dbReference type="Gene3D" id="6.10.250.690">
    <property type="match status" value="1"/>
</dbReference>
<dbReference type="CDD" id="cd00383">
    <property type="entry name" value="trans_reg_C"/>
    <property type="match status" value="1"/>
</dbReference>
<gene>
    <name evidence="6" type="ORF">D7S89_24640</name>
</gene>
<dbReference type="AlphaFoldDB" id="A0A494X790"/>
<dbReference type="GO" id="GO:0006355">
    <property type="term" value="P:regulation of DNA-templated transcription"/>
    <property type="evidence" value="ECO:0007669"/>
    <property type="project" value="InterPro"/>
</dbReference>
<evidence type="ECO:0000256" key="3">
    <source>
        <dbReference type="PROSITE-ProRule" id="PRU01091"/>
    </source>
</evidence>
<keyword evidence="2" id="KW-0597">Phosphoprotein</keyword>
<dbReference type="RefSeq" id="WP_121281484.1">
    <property type="nucleotide sequence ID" value="NZ_RBZV01000016.1"/>
</dbReference>
<sequence length="226" mass="24641">MRVLVVEDQSPLRDSIVRRLRALGYAADEAPDCGSAEAFIASYRYDVVILDRLLPDGDALPMLQQWRRRGIATPTLFLTACDQVPDRVNGLASGADDYLVKPFAMEELMARVAAIGRRGPATVPSILRVGDLEIDAGRREVRRAGILLTLRPKEFAVLQLLAECGGTVVSHRTIIARCWGEGDEPTSNAEEVIIGALRRKLGQPTMLHTVRGAGYLLEAVDAAARP</sequence>
<evidence type="ECO:0000259" key="5">
    <source>
        <dbReference type="PROSITE" id="PS51755"/>
    </source>
</evidence>
<dbReference type="GO" id="GO:0000976">
    <property type="term" value="F:transcription cis-regulatory region binding"/>
    <property type="evidence" value="ECO:0007669"/>
    <property type="project" value="TreeGrafter"/>
</dbReference>
<feature type="domain" description="Response regulatory" evidence="4">
    <location>
        <begin position="2"/>
        <end position="116"/>
    </location>
</feature>
<dbReference type="Gene3D" id="3.40.50.2300">
    <property type="match status" value="1"/>
</dbReference>
<evidence type="ECO:0000256" key="1">
    <source>
        <dbReference type="ARBA" id="ARBA00023125"/>
    </source>
</evidence>
<dbReference type="PANTHER" id="PTHR48111:SF36">
    <property type="entry name" value="TRANSCRIPTIONAL REGULATORY PROTEIN CUTR"/>
    <property type="match status" value="1"/>
</dbReference>
<evidence type="ECO:0000259" key="4">
    <source>
        <dbReference type="PROSITE" id="PS50110"/>
    </source>
</evidence>
<reference evidence="6 7" key="1">
    <citation type="submission" date="2018-10" db="EMBL/GenBank/DDBJ databases">
        <title>Paraburkholderia sp. 7MK8-2, isolated from soil.</title>
        <authorList>
            <person name="Gao Z.-H."/>
            <person name="Qiu L.-H."/>
        </authorList>
    </citation>
    <scope>NUCLEOTIDE SEQUENCE [LARGE SCALE GENOMIC DNA]</scope>
    <source>
        <strain evidence="6 7">7MK8-2</strain>
    </source>
</reference>
<dbReference type="GO" id="GO:0032993">
    <property type="term" value="C:protein-DNA complex"/>
    <property type="evidence" value="ECO:0007669"/>
    <property type="project" value="TreeGrafter"/>
</dbReference>
<dbReference type="Pfam" id="PF00486">
    <property type="entry name" value="Trans_reg_C"/>
    <property type="match status" value="1"/>
</dbReference>
<dbReference type="GO" id="GO:0005829">
    <property type="term" value="C:cytosol"/>
    <property type="evidence" value="ECO:0007669"/>
    <property type="project" value="TreeGrafter"/>
</dbReference>
<comment type="caution">
    <text evidence="6">The sequence shown here is derived from an EMBL/GenBank/DDBJ whole genome shotgun (WGS) entry which is preliminary data.</text>
</comment>
<dbReference type="InterPro" id="IPR001867">
    <property type="entry name" value="OmpR/PhoB-type_DNA-bd"/>
</dbReference>
<protein>
    <submittedName>
        <fullName evidence="6">DNA-binding response regulator</fullName>
    </submittedName>
</protein>
<dbReference type="SUPFAM" id="SSF52172">
    <property type="entry name" value="CheY-like"/>
    <property type="match status" value="1"/>
</dbReference>
<evidence type="ECO:0000313" key="7">
    <source>
        <dbReference type="Proteomes" id="UP000280434"/>
    </source>
</evidence>
<dbReference type="Gene3D" id="1.10.10.10">
    <property type="entry name" value="Winged helix-like DNA-binding domain superfamily/Winged helix DNA-binding domain"/>
    <property type="match status" value="1"/>
</dbReference>
<name>A0A494X790_9BURK</name>
<keyword evidence="1 3" id="KW-0238">DNA-binding</keyword>
<dbReference type="SMART" id="SM00862">
    <property type="entry name" value="Trans_reg_C"/>
    <property type="match status" value="1"/>
</dbReference>
<feature type="DNA-binding region" description="OmpR/PhoB-type" evidence="3">
    <location>
        <begin position="124"/>
        <end position="219"/>
    </location>
</feature>
<evidence type="ECO:0000313" key="6">
    <source>
        <dbReference type="EMBL" id="RKP43869.1"/>
    </source>
</evidence>
<dbReference type="SMART" id="SM00448">
    <property type="entry name" value="REC"/>
    <property type="match status" value="1"/>
</dbReference>
<dbReference type="PROSITE" id="PS51755">
    <property type="entry name" value="OMPR_PHOB"/>
    <property type="match status" value="1"/>
</dbReference>
<feature type="modified residue" description="4-aspartylphosphate" evidence="2">
    <location>
        <position position="51"/>
    </location>
</feature>
<organism evidence="6 7">
    <name type="scientific">Trinickia fusca</name>
    <dbReference type="NCBI Taxonomy" id="2419777"/>
    <lineage>
        <taxon>Bacteria</taxon>
        <taxon>Pseudomonadati</taxon>
        <taxon>Pseudomonadota</taxon>
        <taxon>Betaproteobacteria</taxon>
        <taxon>Burkholderiales</taxon>
        <taxon>Burkholderiaceae</taxon>
        <taxon>Trinickia</taxon>
    </lineage>
</organism>
<dbReference type="OrthoDB" id="9802426at2"/>
<proteinExistence type="predicted"/>
<dbReference type="InterPro" id="IPR039420">
    <property type="entry name" value="WalR-like"/>
</dbReference>
<dbReference type="PROSITE" id="PS50110">
    <property type="entry name" value="RESPONSE_REGULATORY"/>
    <property type="match status" value="1"/>
</dbReference>
<dbReference type="Proteomes" id="UP000280434">
    <property type="component" value="Unassembled WGS sequence"/>
</dbReference>
<accession>A0A494X790</accession>
<dbReference type="InterPro" id="IPR001789">
    <property type="entry name" value="Sig_transdc_resp-reg_receiver"/>
</dbReference>
<dbReference type="EMBL" id="RBZV01000016">
    <property type="protein sequence ID" value="RKP43869.1"/>
    <property type="molecule type" value="Genomic_DNA"/>
</dbReference>
<dbReference type="GO" id="GO:0000156">
    <property type="term" value="F:phosphorelay response regulator activity"/>
    <property type="evidence" value="ECO:0007669"/>
    <property type="project" value="TreeGrafter"/>
</dbReference>
<evidence type="ECO:0000256" key="2">
    <source>
        <dbReference type="PROSITE-ProRule" id="PRU00169"/>
    </source>
</evidence>
<dbReference type="InterPro" id="IPR011006">
    <property type="entry name" value="CheY-like_superfamily"/>
</dbReference>
<dbReference type="Pfam" id="PF00072">
    <property type="entry name" value="Response_reg"/>
    <property type="match status" value="1"/>
</dbReference>
<feature type="domain" description="OmpR/PhoB-type" evidence="5">
    <location>
        <begin position="124"/>
        <end position="219"/>
    </location>
</feature>
<keyword evidence="7" id="KW-1185">Reference proteome</keyword>